<feature type="region of interest" description="Disordered" evidence="1">
    <location>
        <begin position="202"/>
        <end position="222"/>
    </location>
</feature>
<dbReference type="InterPro" id="IPR041219">
    <property type="entry name" value="Phage_lysozyme2"/>
</dbReference>
<name>A0A6I6QYG1_BIFAD</name>
<dbReference type="Pfam" id="PF05257">
    <property type="entry name" value="CHAP"/>
    <property type="match status" value="1"/>
</dbReference>
<accession>A0A6I6QYG1</accession>
<dbReference type="AlphaFoldDB" id="A0A6I6QYG1"/>
<evidence type="ECO:0000313" key="4">
    <source>
        <dbReference type="Proteomes" id="UP000464884"/>
    </source>
</evidence>
<dbReference type="InterPro" id="IPR007921">
    <property type="entry name" value="CHAP_dom"/>
</dbReference>
<dbReference type="Proteomes" id="UP000464884">
    <property type="component" value="Chromosome"/>
</dbReference>
<dbReference type="SUPFAM" id="SSF54001">
    <property type="entry name" value="Cysteine proteinases"/>
    <property type="match status" value="2"/>
</dbReference>
<dbReference type="Gene3D" id="1.10.530.10">
    <property type="match status" value="1"/>
</dbReference>
<reference evidence="3 4" key="1">
    <citation type="submission" date="2019-12" db="EMBL/GenBank/DDBJ databases">
        <title>Draft Genome Sequence of Bifidobacterium adolescentis ZJ2.</title>
        <authorList>
            <person name="Jin Z."/>
        </authorList>
    </citation>
    <scope>NUCLEOTIDE SEQUENCE [LARGE SCALE GENOMIC DNA]</scope>
    <source>
        <strain evidence="3 4">ZJ2</strain>
    </source>
</reference>
<feature type="compositionally biased region" description="Basic and acidic residues" evidence="1">
    <location>
        <begin position="202"/>
        <end position="213"/>
    </location>
</feature>
<dbReference type="Pfam" id="PF25309">
    <property type="entry name" value="ELLD"/>
    <property type="match status" value="1"/>
</dbReference>
<dbReference type="EMBL" id="CP047129">
    <property type="protein sequence ID" value="QHB62712.1"/>
    <property type="molecule type" value="Genomic_DNA"/>
</dbReference>
<proteinExistence type="predicted"/>
<gene>
    <name evidence="3" type="ORF">F3K97_05145</name>
</gene>
<evidence type="ECO:0000313" key="3">
    <source>
        <dbReference type="EMBL" id="QHB62712.1"/>
    </source>
</evidence>
<dbReference type="InterPro" id="IPR038765">
    <property type="entry name" value="Papain-like_cys_pep_sf"/>
</dbReference>
<evidence type="ECO:0000256" key="1">
    <source>
        <dbReference type="SAM" id="MobiDB-lite"/>
    </source>
</evidence>
<dbReference type="InterPro" id="IPR057370">
    <property type="entry name" value="ELLD"/>
</dbReference>
<dbReference type="RefSeq" id="WP_159140612.1">
    <property type="nucleotide sequence ID" value="NZ_CP047129.1"/>
</dbReference>
<dbReference type="PROSITE" id="PS50911">
    <property type="entry name" value="CHAP"/>
    <property type="match status" value="1"/>
</dbReference>
<protein>
    <submittedName>
        <fullName evidence="3">CHAP domain-containing protein</fullName>
    </submittedName>
</protein>
<feature type="region of interest" description="Disordered" evidence="1">
    <location>
        <begin position="397"/>
        <end position="417"/>
    </location>
</feature>
<organism evidence="3 4">
    <name type="scientific">Bifidobacterium adolescentis</name>
    <dbReference type="NCBI Taxonomy" id="1680"/>
    <lineage>
        <taxon>Bacteria</taxon>
        <taxon>Bacillati</taxon>
        <taxon>Actinomycetota</taxon>
        <taxon>Actinomycetes</taxon>
        <taxon>Bifidobacteriales</taxon>
        <taxon>Bifidobacteriaceae</taxon>
        <taxon>Bifidobacterium</taxon>
    </lineage>
</organism>
<evidence type="ECO:0000259" key="2">
    <source>
        <dbReference type="PROSITE" id="PS50911"/>
    </source>
</evidence>
<sequence>MLPETAAKVAAVATATAALVTVTSVTSTDVSNDTGHTVDSAVIAMCRRKLAKQRNTSADGTDHPWVKKGEEIAADDSHGYDQRNRRLNPDVDCSSFVWYSLHQAGIDAGSAPFNTNSEPTALASAGFEQHDYNQSEIKEGDILLRSGHTEIYIGNNRTVGAHQNEKGGITGGEPGDQTGHEVSVENLSGSWDSYFRYTKDTPAKTDQAADSRNEQTVAQSSSDMDHNGLYVAKRLASKGLSKAAVAGVLGNLQLESGINPKQAQIGGGGGFGMAQWTPRSKIRTWLDANGMSDVSDDDLEGQTSMLAAEITNISAWAGHNTEFNEWKTTDDPQTAATDFRAGYERAGVPNDELRRKYAKDWYDNKLGDMTFTGVASDGDKVESVADATLAECVLETSATSSDKSGDDDAKWGEVGGAPTDERRDFSWMCKAMQVCKAGDYGTFASGAYGYQCVWYAWTRLKMIHPGNWGMVMGNGGEIWKNVQSVSGWQADTTPHPGDGISGTSSPFAYGTHVAVVEEVKPDASGWKIRLSEGNMHHDAAAAPCYYGATDGCWVSYRGNRWFTKADLAGTDVHFFRRTDWK</sequence>
<dbReference type="Gene3D" id="3.90.1720.10">
    <property type="entry name" value="endopeptidase domain like (from Nostoc punctiforme)"/>
    <property type="match status" value="2"/>
</dbReference>
<dbReference type="Pfam" id="PF18013">
    <property type="entry name" value="Phage_lysozyme2"/>
    <property type="match status" value="1"/>
</dbReference>
<feature type="domain" description="Peptidase C51" evidence="2">
    <location>
        <begin position="427"/>
        <end position="564"/>
    </location>
</feature>